<sequence>MKFYIAFRYWEQLSMATNNLIALAALASYSGHQVVVPFVIDSQFFGYEMSSDDTQTLALYYSLSAFNNTLRSHGYSTLVSWEKFQSVRQDKLDLLIRFSYGKEAFHRQQTTEIQSLQTRRGFNISKS</sequence>
<gene>
    <name evidence="1" type="ORF">PEVE_00015861</name>
</gene>
<keyword evidence="2" id="KW-1185">Reference proteome</keyword>
<name>A0ABN8M6T3_9CNID</name>
<organism evidence="1 2">
    <name type="scientific">Porites evermanni</name>
    <dbReference type="NCBI Taxonomy" id="104178"/>
    <lineage>
        <taxon>Eukaryota</taxon>
        <taxon>Metazoa</taxon>
        <taxon>Cnidaria</taxon>
        <taxon>Anthozoa</taxon>
        <taxon>Hexacorallia</taxon>
        <taxon>Scleractinia</taxon>
        <taxon>Fungiina</taxon>
        <taxon>Poritidae</taxon>
        <taxon>Porites</taxon>
    </lineage>
</organism>
<evidence type="ECO:0008006" key="3">
    <source>
        <dbReference type="Google" id="ProtNLM"/>
    </source>
</evidence>
<comment type="caution">
    <text evidence="1">The sequence shown here is derived from an EMBL/GenBank/DDBJ whole genome shotgun (WGS) entry which is preliminary data.</text>
</comment>
<proteinExistence type="predicted"/>
<evidence type="ECO:0000313" key="1">
    <source>
        <dbReference type="EMBL" id="CAH3022516.1"/>
    </source>
</evidence>
<protein>
    <recommendedName>
        <fullName evidence="3">Photolyase/cryptochrome alpha/beta domain-containing protein</fullName>
    </recommendedName>
</protein>
<evidence type="ECO:0000313" key="2">
    <source>
        <dbReference type="Proteomes" id="UP001159427"/>
    </source>
</evidence>
<accession>A0ABN8M6T3</accession>
<reference evidence="1 2" key="1">
    <citation type="submission" date="2022-05" db="EMBL/GenBank/DDBJ databases">
        <authorList>
            <consortium name="Genoscope - CEA"/>
            <person name="William W."/>
        </authorList>
    </citation>
    <scope>NUCLEOTIDE SEQUENCE [LARGE SCALE GENOMIC DNA]</scope>
</reference>
<dbReference type="EMBL" id="CALNXI010000223">
    <property type="protein sequence ID" value="CAH3022516.1"/>
    <property type="molecule type" value="Genomic_DNA"/>
</dbReference>
<dbReference type="Proteomes" id="UP001159427">
    <property type="component" value="Unassembled WGS sequence"/>
</dbReference>